<evidence type="ECO:0000313" key="1">
    <source>
        <dbReference type="EMBL" id="TDD26333.1"/>
    </source>
</evidence>
<dbReference type="Proteomes" id="UP000295172">
    <property type="component" value="Unassembled WGS sequence"/>
</dbReference>
<dbReference type="OrthoDB" id="9841627at2"/>
<comment type="caution">
    <text evidence="1">The sequence shown here is derived from an EMBL/GenBank/DDBJ whole genome shotgun (WGS) entry which is preliminary data.</text>
</comment>
<evidence type="ECO:0000313" key="2">
    <source>
        <dbReference type="Proteomes" id="UP000295172"/>
    </source>
</evidence>
<sequence length="401" mass="44901">MNSRFDFLTGIVHVDADAPADWVEEPVLPVWARLNDPAWGDRLPRLLIHETVHFWQLLGSGYLTRLVADEWQRLLALEADGTLLAESARVAAHRDPTAVPFAADELVEAWCRYWDVHIRGPLRVMAEEHLERPEGPTRPEAYSHTDYDFVMTHGPLEQLYARPYRWLLDRTGGDSLICNALFPFVVFTAFASDEPVTFVREAMGRLLTDDVIAFVRRAAAEQRYLINQVWLAIAETVLQQHLGPLLVELSGPSLMVGSELVCEPPLSVHPLLGPYAVKAAKSNFGLWAAYFYPAGAGDSPAYASELSRLAREGPVIAQLCMPGQPWYRLTLGALVPPPVIRFRNLTWSAPVELEVGIPHGYRAKDGETFAPAVEALERRARYFRYAQEEVALGLPIGTFPR</sequence>
<dbReference type="RefSeq" id="WP_132319783.1">
    <property type="nucleotide sequence ID" value="NZ_SMKR01000047.1"/>
</dbReference>
<dbReference type="AlphaFoldDB" id="A0A4R4X7D4"/>
<keyword evidence="2" id="KW-1185">Reference proteome</keyword>
<name>A0A4R4X7D4_9ACTN</name>
<protein>
    <submittedName>
        <fullName evidence="1">Uncharacterized protein</fullName>
    </submittedName>
</protein>
<gene>
    <name evidence="1" type="ORF">E1218_13210</name>
</gene>
<accession>A0A4R4X7D4</accession>
<reference evidence="1 2" key="1">
    <citation type="submission" date="2019-02" db="EMBL/GenBank/DDBJ databases">
        <title>Draft genome sequences of novel Actinobacteria.</title>
        <authorList>
            <person name="Sahin N."/>
            <person name="Ay H."/>
            <person name="Saygin H."/>
        </authorList>
    </citation>
    <scope>NUCLEOTIDE SEQUENCE [LARGE SCALE GENOMIC DNA]</scope>
    <source>
        <strain evidence="1 2">16K104</strain>
    </source>
</reference>
<proteinExistence type="predicted"/>
<organism evidence="1 2">
    <name type="scientific">Kribbella turkmenica</name>
    <dbReference type="NCBI Taxonomy" id="2530375"/>
    <lineage>
        <taxon>Bacteria</taxon>
        <taxon>Bacillati</taxon>
        <taxon>Actinomycetota</taxon>
        <taxon>Actinomycetes</taxon>
        <taxon>Propionibacteriales</taxon>
        <taxon>Kribbellaceae</taxon>
        <taxon>Kribbella</taxon>
    </lineage>
</organism>
<dbReference type="EMBL" id="SMKR01000047">
    <property type="protein sequence ID" value="TDD26333.1"/>
    <property type="molecule type" value="Genomic_DNA"/>
</dbReference>